<dbReference type="AlphaFoldDB" id="A0A9W6Z446"/>
<comment type="caution">
    <text evidence="2">The sequence shown here is derived from an EMBL/GenBank/DDBJ whole genome shotgun (WGS) entry which is preliminary data.</text>
</comment>
<protein>
    <submittedName>
        <fullName evidence="2">Uncharacterized protein</fullName>
    </submittedName>
</protein>
<organism evidence="2 3">
    <name type="scientific">Triparma laevis f. longispina</name>
    <dbReference type="NCBI Taxonomy" id="1714387"/>
    <lineage>
        <taxon>Eukaryota</taxon>
        <taxon>Sar</taxon>
        <taxon>Stramenopiles</taxon>
        <taxon>Ochrophyta</taxon>
        <taxon>Bolidophyceae</taxon>
        <taxon>Parmales</taxon>
        <taxon>Triparmaceae</taxon>
        <taxon>Triparma</taxon>
    </lineage>
</organism>
<reference evidence="3" key="1">
    <citation type="journal article" date="2023" name="Commun. Biol.">
        <title>Genome analysis of Parmales, the sister group of diatoms, reveals the evolutionary specialization of diatoms from phago-mixotrophs to photoautotrophs.</title>
        <authorList>
            <person name="Ban H."/>
            <person name="Sato S."/>
            <person name="Yoshikawa S."/>
            <person name="Yamada K."/>
            <person name="Nakamura Y."/>
            <person name="Ichinomiya M."/>
            <person name="Sato N."/>
            <person name="Blanc-Mathieu R."/>
            <person name="Endo H."/>
            <person name="Kuwata A."/>
            <person name="Ogata H."/>
        </authorList>
    </citation>
    <scope>NUCLEOTIDE SEQUENCE [LARGE SCALE GENOMIC DNA]</scope>
    <source>
        <strain evidence="3">NIES 3700</strain>
    </source>
</reference>
<evidence type="ECO:0000256" key="1">
    <source>
        <dbReference type="SAM" id="MobiDB-lite"/>
    </source>
</evidence>
<feature type="region of interest" description="Disordered" evidence="1">
    <location>
        <begin position="197"/>
        <end position="221"/>
    </location>
</feature>
<proteinExistence type="predicted"/>
<accession>A0A9W6Z446</accession>
<feature type="region of interest" description="Disordered" evidence="1">
    <location>
        <begin position="292"/>
        <end position="379"/>
    </location>
</feature>
<sequence>MATRRSSRQKSDVDHFEKLSSGVQRGLERFLTDNHAAICEQVSMDKDSSTEDLCRKFAMIMKKEKCSPSSFLALYFDEDMLGAHAALLGRSPKGNSTTLAERISNVWARNRADMFDTPWVDADNYGDPRSKKRSIAEAYPSSTPPPGGLQPNNATTNYVNAHGFPVGMVPPNPYGMVPMAVPVPGMTQNFAAPQMFSGMAGQPIGSGQQSPPAYQQNQQLQMMQQRQIQQQMQQQQLFYAQQQRAQQQAQAQAAQQHVDQEQQQQAQQTMYGQWERAGNGHVDSAVVSAQAVNSTEPAQDEDIREPVKPKEPVMIGRGQEQDSGMKPEPNIEPEAEPDAEPQPEPEVEPKAEPQPEPEAEPEQQPEEKTPKPQADAPVE</sequence>
<feature type="region of interest" description="Disordered" evidence="1">
    <location>
        <begin position="125"/>
        <end position="151"/>
    </location>
</feature>
<feature type="compositionally biased region" description="Acidic residues" evidence="1">
    <location>
        <begin position="355"/>
        <end position="364"/>
    </location>
</feature>
<dbReference type="Proteomes" id="UP001165122">
    <property type="component" value="Unassembled WGS sequence"/>
</dbReference>
<feature type="compositionally biased region" description="Acidic residues" evidence="1">
    <location>
        <begin position="331"/>
        <end position="346"/>
    </location>
</feature>
<name>A0A9W6Z446_9STRA</name>
<feature type="compositionally biased region" description="Low complexity" evidence="1">
    <location>
        <begin position="208"/>
        <end position="221"/>
    </location>
</feature>
<keyword evidence="3" id="KW-1185">Reference proteome</keyword>
<dbReference type="OrthoDB" id="10510507at2759"/>
<evidence type="ECO:0000313" key="2">
    <source>
        <dbReference type="EMBL" id="GMH46949.1"/>
    </source>
</evidence>
<dbReference type="EMBL" id="BRXW01000351">
    <property type="protein sequence ID" value="GMH46949.1"/>
    <property type="molecule type" value="Genomic_DNA"/>
</dbReference>
<gene>
    <name evidence="2" type="ORF">TrLO_g2552</name>
</gene>
<evidence type="ECO:0000313" key="3">
    <source>
        <dbReference type="Proteomes" id="UP001165122"/>
    </source>
</evidence>